<dbReference type="GO" id="GO:0015628">
    <property type="term" value="P:protein secretion by the type II secretion system"/>
    <property type="evidence" value="ECO:0007669"/>
    <property type="project" value="InterPro"/>
</dbReference>
<name>A0A1I4EKX6_9RHOB</name>
<evidence type="ECO:0000256" key="9">
    <source>
        <dbReference type="ARBA" id="ARBA00023136"/>
    </source>
</evidence>
<evidence type="ECO:0000256" key="2">
    <source>
        <dbReference type="ARBA" id="ARBA00010637"/>
    </source>
</evidence>
<dbReference type="OrthoDB" id="7873424at2"/>
<dbReference type="GO" id="GO:0015627">
    <property type="term" value="C:type II protein secretion system complex"/>
    <property type="evidence" value="ECO:0007669"/>
    <property type="project" value="InterPro"/>
</dbReference>
<evidence type="ECO:0000313" key="12">
    <source>
        <dbReference type="Proteomes" id="UP000198851"/>
    </source>
</evidence>
<dbReference type="InterPro" id="IPR023229">
    <property type="entry name" value="T2SS_M_periplasmic_sf"/>
</dbReference>
<evidence type="ECO:0000313" key="11">
    <source>
        <dbReference type="EMBL" id="SFL05106.1"/>
    </source>
</evidence>
<protein>
    <submittedName>
        <fullName evidence="11">Type II secretory pathway, component PulM</fullName>
    </submittedName>
</protein>
<keyword evidence="12" id="KW-1185">Reference proteome</keyword>
<evidence type="ECO:0000256" key="4">
    <source>
        <dbReference type="ARBA" id="ARBA00022475"/>
    </source>
</evidence>
<evidence type="ECO:0000256" key="5">
    <source>
        <dbReference type="ARBA" id="ARBA00022519"/>
    </source>
</evidence>
<evidence type="ECO:0000256" key="6">
    <source>
        <dbReference type="ARBA" id="ARBA00022692"/>
    </source>
</evidence>
<evidence type="ECO:0000256" key="3">
    <source>
        <dbReference type="ARBA" id="ARBA00022448"/>
    </source>
</evidence>
<dbReference type="STRING" id="1280847.SAMN04488036_104291"/>
<evidence type="ECO:0000256" key="1">
    <source>
        <dbReference type="ARBA" id="ARBA00004377"/>
    </source>
</evidence>
<sequence length="163" mass="17831">MTDRLIDLLGRLSARERGLIAFLIAVVLPLALWLTWLGPLVQARADALAALQNARALDAWVSDRATENALLRVTAPEKSPPAIGASGVEQRLISVDLRDALSGLSDLGDGRLSLRFDRVEFARLILWLSDSDPIWGYEISKFRFERTPVAGVVSADLTLTPRG</sequence>
<dbReference type="SUPFAM" id="SSF103054">
    <property type="entry name" value="General secretion pathway protein M, EpsM"/>
    <property type="match status" value="1"/>
</dbReference>
<keyword evidence="3" id="KW-0813">Transport</keyword>
<accession>A0A1I4EKX6</accession>
<dbReference type="EMBL" id="FOSZ01000004">
    <property type="protein sequence ID" value="SFL05106.1"/>
    <property type="molecule type" value="Genomic_DNA"/>
</dbReference>
<reference evidence="12" key="1">
    <citation type="submission" date="2016-10" db="EMBL/GenBank/DDBJ databases">
        <authorList>
            <person name="Varghese N."/>
            <person name="Submissions S."/>
        </authorList>
    </citation>
    <scope>NUCLEOTIDE SEQUENCE [LARGE SCALE GENOMIC DNA]</scope>
    <source>
        <strain evidence="12">DSM 28453</strain>
    </source>
</reference>
<comment type="similarity">
    <text evidence="2">Belongs to the GSP M family.</text>
</comment>
<evidence type="ECO:0000256" key="8">
    <source>
        <dbReference type="ARBA" id="ARBA00022989"/>
    </source>
</evidence>
<proteinExistence type="inferred from homology"/>
<dbReference type="InterPro" id="IPR007690">
    <property type="entry name" value="T2SS_GspM"/>
</dbReference>
<keyword evidence="9 10" id="KW-0472">Membrane</keyword>
<keyword evidence="7" id="KW-0653">Protein transport</keyword>
<dbReference type="Proteomes" id="UP000198851">
    <property type="component" value="Unassembled WGS sequence"/>
</dbReference>
<feature type="transmembrane region" description="Helical" evidence="10">
    <location>
        <begin position="20"/>
        <end position="38"/>
    </location>
</feature>
<keyword evidence="5" id="KW-0997">Cell inner membrane</keyword>
<comment type="subcellular location">
    <subcellularLocation>
        <location evidence="1">Cell inner membrane</location>
        <topology evidence="1">Single-pass membrane protein</topology>
    </subcellularLocation>
</comment>
<evidence type="ECO:0000256" key="10">
    <source>
        <dbReference type="SAM" id="Phobius"/>
    </source>
</evidence>
<keyword evidence="4" id="KW-1003">Cell membrane</keyword>
<organism evidence="11 12">
    <name type="scientific">Shimia haliotis</name>
    <dbReference type="NCBI Taxonomy" id="1280847"/>
    <lineage>
        <taxon>Bacteria</taxon>
        <taxon>Pseudomonadati</taxon>
        <taxon>Pseudomonadota</taxon>
        <taxon>Alphaproteobacteria</taxon>
        <taxon>Rhodobacterales</taxon>
        <taxon>Roseobacteraceae</taxon>
    </lineage>
</organism>
<keyword evidence="8 10" id="KW-1133">Transmembrane helix</keyword>
<dbReference type="AlphaFoldDB" id="A0A1I4EKX6"/>
<dbReference type="Pfam" id="PF04612">
    <property type="entry name" value="T2SSM"/>
    <property type="match status" value="1"/>
</dbReference>
<dbReference type="RefSeq" id="WP_093324002.1">
    <property type="nucleotide sequence ID" value="NZ_FOSZ01000004.1"/>
</dbReference>
<keyword evidence="6 10" id="KW-0812">Transmembrane</keyword>
<dbReference type="Gene3D" id="3.30.1360.100">
    <property type="entry name" value="General secretion pathway protein M, EpsM"/>
    <property type="match status" value="1"/>
</dbReference>
<evidence type="ECO:0000256" key="7">
    <source>
        <dbReference type="ARBA" id="ARBA00022927"/>
    </source>
</evidence>
<dbReference type="GO" id="GO:0005886">
    <property type="term" value="C:plasma membrane"/>
    <property type="evidence" value="ECO:0007669"/>
    <property type="project" value="UniProtKB-SubCell"/>
</dbReference>
<gene>
    <name evidence="11" type="ORF">SAMN04488036_104291</name>
</gene>